<name>A0A0A9GST3_ARUDO</name>
<evidence type="ECO:0000313" key="1">
    <source>
        <dbReference type="EMBL" id="JAE23623.1"/>
    </source>
</evidence>
<protein>
    <submittedName>
        <fullName evidence="1">Uncharacterized protein</fullName>
    </submittedName>
</protein>
<dbReference type="AlphaFoldDB" id="A0A0A9GST3"/>
<reference evidence="1" key="2">
    <citation type="journal article" date="2015" name="Data Brief">
        <title>Shoot transcriptome of the giant reed, Arundo donax.</title>
        <authorList>
            <person name="Barrero R.A."/>
            <person name="Guerrero F.D."/>
            <person name="Moolhuijzen P."/>
            <person name="Goolsby J.A."/>
            <person name="Tidwell J."/>
            <person name="Bellgard S.E."/>
            <person name="Bellgard M.I."/>
        </authorList>
    </citation>
    <scope>NUCLEOTIDE SEQUENCE</scope>
    <source>
        <tissue evidence="1">Shoot tissue taken approximately 20 cm above the soil surface</tissue>
    </source>
</reference>
<organism evidence="1">
    <name type="scientific">Arundo donax</name>
    <name type="common">Giant reed</name>
    <name type="synonym">Donax arundinaceus</name>
    <dbReference type="NCBI Taxonomy" id="35708"/>
    <lineage>
        <taxon>Eukaryota</taxon>
        <taxon>Viridiplantae</taxon>
        <taxon>Streptophyta</taxon>
        <taxon>Embryophyta</taxon>
        <taxon>Tracheophyta</taxon>
        <taxon>Spermatophyta</taxon>
        <taxon>Magnoliopsida</taxon>
        <taxon>Liliopsida</taxon>
        <taxon>Poales</taxon>
        <taxon>Poaceae</taxon>
        <taxon>PACMAD clade</taxon>
        <taxon>Arundinoideae</taxon>
        <taxon>Arundineae</taxon>
        <taxon>Arundo</taxon>
    </lineage>
</organism>
<reference evidence="1" key="1">
    <citation type="submission" date="2014-09" db="EMBL/GenBank/DDBJ databases">
        <authorList>
            <person name="Magalhaes I.L.F."/>
            <person name="Oliveira U."/>
            <person name="Santos F.R."/>
            <person name="Vidigal T.H.D.A."/>
            <person name="Brescovit A.D."/>
            <person name="Santos A.J."/>
        </authorList>
    </citation>
    <scope>NUCLEOTIDE SEQUENCE</scope>
    <source>
        <tissue evidence="1">Shoot tissue taken approximately 20 cm above the soil surface</tissue>
    </source>
</reference>
<accession>A0A0A9GST3</accession>
<dbReference type="EMBL" id="GBRH01174273">
    <property type="protein sequence ID" value="JAE23623.1"/>
    <property type="molecule type" value="Transcribed_RNA"/>
</dbReference>
<sequence length="20" mass="2316">MLANKSLELLVLMLVYSHLQ</sequence>
<proteinExistence type="predicted"/>